<name>A0A8S5MV40_9CAUD</name>
<evidence type="ECO:0008006" key="2">
    <source>
        <dbReference type="Google" id="ProtNLM"/>
    </source>
</evidence>
<organism evidence="1">
    <name type="scientific">Caudovirales sp. ctUL28</name>
    <dbReference type="NCBI Taxonomy" id="2826778"/>
    <lineage>
        <taxon>Viruses</taxon>
        <taxon>Duplodnaviria</taxon>
        <taxon>Heunggongvirae</taxon>
        <taxon>Uroviricota</taxon>
        <taxon>Caudoviricetes</taxon>
    </lineage>
</organism>
<evidence type="ECO:0000313" key="1">
    <source>
        <dbReference type="EMBL" id="DAD86209.1"/>
    </source>
</evidence>
<protein>
    <recommendedName>
        <fullName evidence="2">DUF669 domain-containing protein</fullName>
    </recommendedName>
</protein>
<proteinExistence type="predicted"/>
<sequence>MPNFGQFGNATPDTEKEKATVVTGFSNFTDDDFEDKGGLFDPIPKGRYHFVVYDCQTSFTKKDNTLMKTILMDIHHEDGTKTRLTDYLVYKSNQKWKFARFFDAVGLGDALKENGIGEADDPLWTTAVGQEGDFEVDNETSEWNGKQTTRNVIKKYYKPER</sequence>
<accession>A0A8S5MV40</accession>
<dbReference type="EMBL" id="BK014996">
    <property type="protein sequence ID" value="DAD86209.1"/>
    <property type="molecule type" value="Genomic_DNA"/>
</dbReference>
<reference evidence="1" key="1">
    <citation type="journal article" date="2021" name="Proc. Natl. Acad. Sci. U.S.A.">
        <title>A Catalog of Tens of Thousands of Viruses from Human Metagenomes Reveals Hidden Associations with Chronic Diseases.</title>
        <authorList>
            <person name="Tisza M.J."/>
            <person name="Buck C.B."/>
        </authorList>
    </citation>
    <scope>NUCLEOTIDE SEQUENCE</scope>
    <source>
        <strain evidence="1">CtUL28</strain>
    </source>
</reference>